<evidence type="ECO:0000313" key="3">
    <source>
        <dbReference type="Proteomes" id="UP000183994"/>
    </source>
</evidence>
<dbReference type="EMBL" id="FQZU01000006">
    <property type="protein sequence ID" value="SHJ32650.1"/>
    <property type="molecule type" value="Genomic_DNA"/>
</dbReference>
<keyword evidence="3" id="KW-1185">Reference proteome</keyword>
<sequence>MKKICLLSALALVCLFCGSAFAHYGMVIPSDNMVMQDDDRTITLDLSFSHPMELIGMELVAPKSFTVAHEGKTTDLAKSLKASKVMDHPAWKAEYQIKRPGVYAFVMEPVPYWEPAEDCFIIHYTKTVVTAFGDDEGWDEELGLKTEIVPLAKPFAQYKGNVFQGVVKLDGKVVPYAEVEVEYYNKDGKKEAPTDYMVTQTIKADGNGVFTYAAPFAGWWGFAALNTADYQLKFEGQDKDVELGAVIWVKFEDF</sequence>
<dbReference type="OrthoDB" id="9780723at2"/>
<dbReference type="Pfam" id="PF10670">
    <property type="entry name" value="DUF4198"/>
    <property type="match status" value="1"/>
</dbReference>
<feature type="chain" id="PRO_5012138543" evidence="1">
    <location>
        <begin position="23"/>
        <end position="254"/>
    </location>
</feature>
<dbReference type="InterPro" id="IPR019613">
    <property type="entry name" value="DUF4198"/>
</dbReference>
<proteinExistence type="predicted"/>
<dbReference type="RefSeq" id="WP_073474458.1">
    <property type="nucleotide sequence ID" value="NZ_FQZU01000006.1"/>
</dbReference>
<protein>
    <submittedName>
        <fullName evidence="2">Cobalt/nickel transport protein</fullName>
    </submittedName>
</protein>
<organism evidence="2 3">
    <name type="scientific">Desulfatibacillum alkenivorans DSM 16219</name>
    <dbReference type="NCBI Taxonomy" id="1121393"/>
    <lineage>
        <taxon>Bacteria</taxon>
        <taxon>Pseudomonadati</taxon>
        <taxon>Thermodesulfobacteriota</taxon>
        <taxon>Desulfobacteria</taxon>
        <taxon>Desulfobacterales</taxon>
        <taxon>Desulfatibacillaceae</taxon>
        <taxon>Desulfatibacillum</taxon>
    </lineage>
</organism>
<keyword evidence="1" id="KW-0732">Signal</keyword>
<feature type="signal peptide" evidence="1">
    <location>
        <begin position="1"/>
        <end position="22"/>
    </location>
</feature>
<dbReference type="Proteomes" id="UP000183994">
    <property type="component" value="Unassembled WGS sequence"/>
</dbReference>
<reference evidence="3" key="1">
    <citation type="submission" date="2016-11" db="EMBL/GenBank/DDBJ databases">
        <authorList>
            <person name="Varghese N."/>
            <person name="Submissions S."/>
        </authorList>
    </citation>
    <scope>NUCLEOTIDE SEQUENCE [LARGE SCALE GENOMIC DNA]</scope>
    <source>
        <strain evidence="3">DSM 16219</strain>
    </source>
</reference>
<dbReference type="STRING" id="1121393.SAMN02745216_01445"/>
<dbReference type="AlphaFoldDB" id="A0A1M6IE00"/>
<name>A0A1M6IE00_9BACT</name>
<evidence type="ECO:0000313" key="2">
    <source>
        <dbReference type="EMBL" id="SHJ32650.1"/>
    </source>
</evidence>
<gene>
    <name evidence="2" type="ORF">SAMN02745216_01445</name>
</gene>
<evidence type="ECO:0000256" key="1">
    <source>
        <dbReference type="SAM" id="SignalP"/>
    </source>
</evidence>
<accession>A0A1M6IE00</accession>